<comment type="similarity">
    <text evidence="2">Belongs to the bacterial histone-like protein family.</text>
</comment>
<dbReference type="Gene3D" id="4.10.520.10">
    <property type="entry name" value="IHF-like DNA-binding proteins"/>
    <property type="match status" value="1"/>
</dbReference>
<name>A0A3P1XQM4_TANFO</name>
<comment type="subunit">
    <text evidence="3">Homodimer.</text>
</comment>
<reference evidence="12 13" key="1">
    <citation type="submission" date="2018-11" db="EMBL/GenBank/DDBJ databases">
        <title>Genomes From Bacteria Associated with the Canine Oral Cavity: a Test Case for Automated Genome-Based Taxonomic Assignment.</title>
        <authorList>
            <person name="Coil D.A."/>
            <person name="Jospin G."/>
            <person name="Darling A.E."/>
            <person name="Wallis C."/>
            <person name="Davis I.J."/>
            <person name="Harris S."/>
            <person name="Eisen J.A."/>
            <person name="Holcombe L.J."/>
            <person name="O'Flynn C."/>
        </authorList>
    </citation>
    <scope>NUCLEOTIDE SEQUENCE [LARGE SCALE GENOMIC DNA]</scope>
    <source>
        <strain evidence="12 13">OH2617_COT-023</strain>
    </source>
</reference>
<dbReference type="EMBL" id="RQYS01000051">
    <property type="protein sequence ID" value="RRD59203.1"/>
    <property type="molecule type" value="Genomic_DNA"/>
</dbReference>
<evidence type="ECO:0000256" key="5">
    <source>
        <dbReference type="ARBA" id="ARBA00022705"/>
    </source>
</evidence>
<evidence type="ECO:0000313" key="12">
    <source>
        <dbReference type="EMBL" id="RRD59203.1"/>
    </source>
</evidence>
<dbReference type="GO" id="GO:0006260">
    <property type="term" value="P:DNA replication"/>
    <property type="evidence" value="ECO:0007669"/>
    <property type="project" value="UniProtKB-KW"/>
</dbReference>
<dbReference type="OrthoDB" id="1012054at2"/>
<comment type="subcellular location">
    <subcellularLocation>
        <location evidence="1">Virion</location>
    </subcellularLocation>
</comment>
<dbReference type="Pfam" id="PF18291">
    <property type="entry name" value="HU-HIG"/>
    <property type="match status" value="1"/>
</dbReference>
<evidence type="ECO:0000256" key="7">
    <source>
        <dbReference type="ARBA" id="ARBA00023125"/>
    </source>
</evidence>
<evidence type="ECO:0000313" key="13">
    <source>
        <dbReference type="Proteomes" id="UP000278609"/>
    </source>
</evidence>
<dbReference type="AlphaFoldDB" id="A0A3P1XQM4"/>
<dbReference type="InterPro" id="IPR000119">
    <property type="entry name" value="Hist_DNA-bd"/>
</dbReference>
<keyword evidence="7 12" id="KW-0238">DNA-binding</keyword>
<gene>
    <name evidence="12" type="ORF">EII40_10940</name>
</gene>
<sequence length="131" mass="14637">MAVFYNKMQRKNPSKPAEPAKWYPVLRRVEMMKEKDVAHHISDETTLNPKEAEMAISQLKKVLIAALLNGQSVQLGDWGTFHLTLSSEGVATEAEVSPAQVKKINIRFQAGKELQEAIDKAQFIEASSLSK</sequence>
<dbReference type="PANTHER" id="PTHR33175">
    <property type="entry name" value="DNA-BINDING PROTEIN HU"/>
    <property type="match status" value="1"/>
</dbReference>
<dbReference type="InterPro" id="IPR041607">
    <property type="entry name" value="HU-HIG"/>
</dbReference>
<dbReference type="SUPFAM" id="SSF47729">
    <property type="entry name" value="IHF-like DNA-binding proteins"/>
    <property type="match status" value="1"/>
</dbReference>
<organism evidence="12 13">
    <name type="scientific">Tannerella forsythia</name>
    <name type="common">Bacteroides forsythus</name>
    <dbReference type="NCBI Taxonomy" id="28112"/>
    <lineage>
        <taxon>Bacteria</taxon>
        <taxon>Pseudomonadati</taxon>
        <taxon>Bacteroidota</taxon>
        <taxon>Bacteroidia</taxon>
        <taxon>Bacteroidales</taxon>
        <taxon>Tannerellaceae</taxon>
        <taxon>Tannerella</taxon>
    </lineage>
</organism>
<evidence type="ECO:0000256" key="2">
    <source>
        <dbReference type="ARBA" id="ARBA00010529"/>
    </source>
</evidence>
<evidence type="ECO:0000256" key="6">
    <source>
        <dbReference type="ARBA" id="ARBA00022921"/>
    </source>
</evidence>
<dbReference type="GO" id="GO:0005829">
    <property type="term" value="C:cytosol"/>
    <property type="evidence" value="ECO:0007669"/>
    <property type="project" value="TreeGrafter"/>
</dbReference>
<evidence type="ECO:0000256" key="8">
    <source>
        <dbReference type="ARBA" id="ARBA00033120"/>
    </source>
</evidence>
<dbReference type="GO" id="GO:0030527">
    <property type="term" value="F:structural constituent of chromatin"/>
    <property type="evidence" value="ECO:0007669"/>
    <property type="project" value="InterPro"/>
</dbReference>
<dbReference type="InterPro" id="IPR005902">
    <property type="entry name" value="HU_DNA-bd_put"/>
</dbReference>
<dbReference type="NCBIfam" id="TIGR01201">
    <property type="entry name" value="HU_rel"/>
    <property type="match status" value="1"/>
</dbReference>
<evidence type="ECO:0000256" key="9">
    <source>
        <dbReference type="ARBA" id="ARBA00033227"/>
    </source>
</evidence>
<dbReference type="InterPro" id="IPR010992">
    <property type="entry name" value="IHF-like_DNA-bd_dom_sf"/>
</dbReference>
<dbReference type="PANTHER" id="PTHR33175:SF13">
    <property type="entry name" value="HISTONE-LIKE PROTEIN"/>
    <property type="match status" value="1"/>
</dbReference>
<keyword evidence="6" id="KW-0426">Late protein</keyword>
<keyword evidence="5" id="KW-0235">DNA replication</keyword>
<evidence type="ECO:0000256" key="4">
    <source>
        <dbReference type="ARBA" id="ARBA00016145"/>
    </source>
</evidence>
<dbReference type="Proteomes" id="UP000278609">
    <property type="component" value="Unassembled WGS sequence"/>
</dbReference>
<comment type="function">
    <text evidence="10">DNA-binding protein that plays a critical role in nucleoid compaction, genome replication and DNA replication and transcription. Binds to both ssDNA and dsDNA with a binding site covering about 15 nucleotides. Displays DNA-supercoiling activity only when associated with the viral DNA topoisomerase 2.</text>
</comment>
<evidence type="ECO:0000259" key="11">
    <source>
        <dbReference type="Pfam" id="PF18291"/>
    </source>
</evidence>
<evidence type="ECO:0000256" key="3">
    <source>
        <dbReference type="ARBA" id="ARBA00011738"/>
    </source>
</evidence>
<dbReference type="GO" id="GO:0003677">
    <property type="term" value="F:DNA binding"/>
    <property type="evidence" value="ECO:0007669"/>
    <property type="project" value="UniProtKB-KW"/>
</dbReference>
<protein>
    <recommendedName>
        <fullName evidence="4">Viral histone-like protein</fullName>
    </recommendedName>
    <alternativeName>
        <fullName evidence="9">DNA-binding protein pA104R</fullName>
    </alternativeName>
    <alternativeName>
        <fullName evidence="8">pA104R</fullName>
    </alternativeName>
</protein>
<proteinExistence type="inferred from homology"/>
<evidence type="ECO:0000256" key="10">
    <source>
        <dbReference type="ARBA" id="ARBA00046140"/>
    </source>
</evidence>
<feature type="domain" description="HU" evidence="11">
    <location>
        <begin position="1"/>
        <end position="123"/>
    </location>
</feature>
<dbReference type="RefSeq" id="WP_124752272.1">
    <property type="nucleotide sequence ID" value="NZ_RQYS01000051.1"/>
</dbReference>
<evidence type="ECO:0000256" key="1">
    <source>
        <dbReference type="ARBA" id="ARBA00004328"/>
    </source>
</evidence>
<comment type="caution">
    <text evidence="12">The sequence shown here is derived from an EMBL/GenBank/DDBJ whole genome shotgun (WGS) entry which is preliminary data.</text>
</comment>
<accession>A0A3P1XQM4</accession>